<dbReference type="PROSITE" id="PS51194">
    <property type="entry name" value="HELICASE_CTER"/>
    <property type="match status" value="1"/>
</dbReference>
<organism evidence="12">
    <name type="scientific">Oryza brachyantha</name>
    <name type="common">malo sina</name>
    <dbReference type="NCBI Taxonomy" id="4533"/>
    <lineage>
        <taxon>Eukaryota</taxon>
        <taxon>Viridiplantae</taxon>
        <taxon>Streptophyta</taxon>
        <taxon>Embryophyta</taxon>
        <taxon>Tracheophyta</taxon>
        <taxon>Spermatophyta</taxon>
        <taxon>Magnoliopsida</taxon>
        <taxon>Liliopsida</taxon>
        <taxon>Poales</taxon>
        <taxon>Poaceae</taxon>
        <taxon>BOP clade</taxon>
        <taxon>Oryzoideae</taxon>
        <taxon>Oryzeae</taxon>
        <taxon>Oryzinae</taxon>
        <taxon>Oryza</taxon>
    </lineage>
</organism>
<keyword evidence="2 7" id="KW-0547">Nucleotide-binding</keyword>
<keyword evidence="7" id="KW-0539">Nucleus</keyword>
<dbReference type="Pfam" id="PF00271">
    <property type="entry name" value="Helicase_C"/>
    <property type="match status" value="1"/>
</dbReference>
<dbReference type="Gene3D" id="1.10.10.10">
    <property type="entry name" value="Winged helix-like DNA-binding domain superfamily/Winged helix DNA-binding domain"/>
    <property type="match status" value="1"/>
</dbReference>
<dbReference type="EnsemblPlants" id="OB05G13380.1">
    <property type="protein sequence ID" value="OB05G13380.1"/>
    <property type="gene ID" value="OB05G13380"/>
</dbReference>
<comment type="subcellular location">
    <subcellularLocation>
        <location evidence="7">Nucleus</location>
    </subcellularLocation>
</comment>
<dbReference type="SMART" id="SM00490">
    <property type="entry name" value="HELICc"/>
    <property type="match status" value="1"/>
</dbReference>
<keyword evidence="13" id="KW-1185">Reference proteome</keyword>
<sequence>MDDGATEGDVSADRVIAELLDMGFEFDKISQAIGVVGPRRADVLEFVLSDSGNGRRKPSRESQGRHSVSSNAEACSSGRHSVSSNMEARSSDDGNKLANRRRRLKQLSITDHLASNTGCEKGSCGEKAITSYPYLVASNDPGVPISDDMCSALKPESQVLLANSRTESDRRDKISLVLQKHFGFSCVKGFQQEALDAWCAHKDCLVLAATGSGKSLCFQIPALLTAKVVVVISPLISLMHDQCLKLAKHGISACFLGSGQPDSRVEGKAMSGKYKIIYVCPETALRLMEPLKKLAENPGIALFAIDEVHCVSKWGHDFRPDYRKLSVLRENFSSSKLKFLEHDIPLMALTATATIPVRADIIKSLKMSEHTVIVLTSFFRPNLRFTVKHSRTSASAYGKDFRELIDTYSNSRNFMGKKQKALHEINPDSESSSYESPDDTMSDDEDTYVDSTSHVDNNFDKTKVGMPLRNENAENELDVYPGVDDFDVTCGEFLECTQPENFASSSQSNKTSSSSSEIVDQGPTIVYVPTRKQTVELANYLCKTGLRAAAYNAKMPKSHLRQVHEQFHCNALEVVVATIAFGMGIDKSNVRRIIHYGFPQSLEAYYQEAGRAGRDGKLADCTLYCNLMRAPTLLPNKRSGEQTKAAYRMLRDCFHYALNTSVCRARILVKYFGEEFGPDRCHMCDICINGPPQMHDFKEEAVVFMNVLQAQSGQPAEDMGCSSIPRCISGRRRFGEVPNFRVVVSYIREKFPRFATTDRIWWEGLARILEAKGYIHDAAETPRVLIQCPELTEAGLNFLSSQSEEEGLYAYPDAAILLAMNDPKPISTSSEWGRGWADPEIRRQRLAGKKMGRRKRKRHSRNQSTGFTTAKQRLAEILSKRRR</sequence>
<dbReference type="Proteomes" id="UP000006038">
    <property type="component" value="Chromosome 5"/>
</dbReference>
<dbReference type="SMART" id="SM00487">
    <property type="entry name" value="DEXDc"/>
    <property type="match status" value="1"/>
</dbReference>
<dbReference type="Gramene" id="OB05G13380.1">
    <property type="protein sequence ID" value="OB05G13380.1"/>
    <property type="gene ID" value="OB05G13380"/>
</dbReference>
<dbReference type="EC" id="5.6.2.4" evidence="7"/>
<evidence type="ECO:0000256" key="1">
    <source>
        <dbReference type="ARBA" id="ARBA00005446"/>
    </source>
</evidence>
<dbReference type="FunFam" id="1.10.10.10:FF:000782">
    <property type="entry name" value="ATP-dependent DNA helicase"/>
    <property type="match status" value="1"/>
</dbReference>
<dbReference type="InterPro" id="IPR027417">
    <property type="entry name" value="P-loop_NTPase"/>
</dbReference>
<name>J3M414_ORYBR</name>
<keyword evidence="3 7" id="KW-0378">Hydrolase</keyword>
<evidence type="ECO:0000256" key="7">
    <source>
        <dbReference type="RuleBase" id="RU364117"/>
    </source>
</evidence>
<feature type="domain" description="UBA" evidence="9">
    <location>
        <begin position="9"/>
        <end position="50"/>
    </location>
</feature>
<dbReference type="Gene3D" id="3.40.50.300">
    <property type="entry name" value="P-loop containing nucleotide triphosphate hydrolases"/>
    <property type="match status" value="2"/>
</dbReference>
<dbReference type="PROSITE" id="PS50030">
    <property type="entry name" value="UBA"/>
    <property type="match status" value="1"/>
</dbReference>
<proteinExistence type="inferred from homology"/>
<dbReference type="PROSITE" id="PS51192">
    <property type="entry name" value="HELICASE_ATP_BIND_1"/>
    <property type="match status" value="1"/>
</dbReference>
<dbReference type="NCBIfam" id="TIGR00614">
    <property type="entry name" value="recQ_fam"/>
    <property type="match status" value="1"/>
</dbReference>
<dbReference type="RefSeq" id="XP_015693330.1">
    <property type="nucleotide sequence ID" value="XM_015837844.2"/>
</dbReference>
<reference evidence="12" key="2">
    <citation type="submission" date="2013-04" db="UniProtKB">
        <authorList>
            <consortium name="EnsemblPlants"/>
        </authorList>
    </citation>
    <scope>IDENTIFICATION</scope>
</reference>
<evidence type="ECO:0000256" key="6">
    <source>
        <dbReference type="ARBA" id="ARBA00034617"/>
    </source>
</evidence>
<dbReference type="InterPro" id="IPR032284">
    <property type="entry name" value="RecQ_Zn-bd"/>
</dbReference>
<protein>
    <recommendedName>
        <fullName evidence="7">ATP-dependent DNA helicase</fullName>
        <ecNumber evidence="7">5.6.2.4</ecNumber>
    </recommendedName>
</protein>
<dbReference type="GO" id="GO:0000724">
    <property type="term" value="P:double-strand break repair via homologous recombination"/>
    <property type="evidence" value="ECO:0007669"/>
    <property type="project" value="TreeGrafter"/>
</dbReference>
<feature type="compositionally biased region" description="Basic residues" evidence="8">
    <location>
        <begin position="847"/>
        <end position="861"/>
    </location>
</feature>
<dbReference type="InterPro" id="IPR036388">
    <property type="entry name" value="WH-like_DNA-bd_sf"/>
</dbReference>
<dbReference type="InterPro" id="IPR004589">
    <property type="entry name" value="DNA_helicase_ATP-dep_RecQ"/>
</dbReference>
<dbReference type="PANTHER" id="PTHR13710">
    <property type="entry name" value="DNA HELICASE RECQ FAMILY MEMBER"/>
    <property type="match status" value="1"/>
</dbReference>
<gene>
    <name evidence="12" type="primary">LOC102719384</name>
</gene>
<feature type="domain" description="Helicase C-terminal" evidence="11">
    <location>
        <begin position="510"/>
        <end position="673"/>
    </location>
</feature>
<dbReference type="GO" id="GO:0016887">
    <property type="term" value="F:ATP hydrolysis activity"/>
    <property type="evidence" value="ECO:0007669"/>
    <property type="project" value="RHEA"/>
</dbReference>
<dbReference type="GO" id="GO:0005634">
    <property type="term" value="C:nucleus"/>
    <property type="evidence" value="ECO:0007669"/>
    <property type="project" value="UniProtKB-SubCell"/>
</dbReference>
<dbReference type="GeneID" id="102719384"/>
<comment type="catalytic activity">
    <reaction evidence="7">
        <text>ATP + H2O = ADP + phosphate + H(+)</text>
        <dbReference type="Rhea" id="RHEA:13065"/>
        <dbReference type="ChEBI" id="CHEBI:15377"/>
        <dbReference type="ChEBI" id="CHEBI:15378"/>
        <dbReference type="ChEBI" id="CHEBI:30616"/>
        <dbReference type="ChEBI" id="CHEBI:43474"/>
        <dbReference type="ChEBI" id="CHEBI:456216"/>
    </reaction>
</comment>
<comment type="similarity">
    <text evidence="1 7">Belongs to the helicase family. RecQ subfamily.</text>
</comment>
<dbReference type="Pfam" id="PF00270">
    <property type="entry name" value="DEAD"/>
    <property type="match status" value="1"/>
</dbReference>
<evidence type="ECO:0000256" key="8">
    <source>
        <dbReference type="SAM" id="MobiDB-lite"/>
    </source>
</evidence>
<accession>J3M414</accession>
<dbReference type="GO" id="GO:0043138">
    <property type="term" value="F:3'-5' DNA helicase activity"/>
    <property type="evidence" value="ECO:0007669"/>
    <property type="project" value="UniProtKB-EC"/>
</dbReference>
<dbReference type="eggNOG" id="KOG0351">
    <property type="taxonomic scope" value="Eukaryota"/>
</dbReference>
<dbReference type="GO" id="GO:0003676">
    <property type="term" value="F:nucleic acid binding"/>
    <property type="evidence" value="ECO:0007669"/>
    <property type="project" value="InterPro"/>
</dbReference>
<dbReference type="STRING" id="4533.J3M414"/>
<feature type="compositionally biased region" description="Polar residues" evidence="8">
    <location>
        <begin position="65"/>
        <end position="88"/>
    </location>
</feature>
<evidence type="ECO:0000259" key="9">
    <source>
        <dbReference type="PROSITE" id="PS50030"/>
    </source>
</evidence>
<dbReference type="InterPro" id="IPR015940">
    <property type="entry name" value="UBA"/>
</dbReference>
<dbReference type="SUPFAM" id="SSF52540">
    <property type="entry name" value="P-loop containing nucleoside triphosphate hydrolases"/>
    <property type="match status" value="1"/>
</dbReference>
<dbReference type="InterPro" id="IPR014001">
    <property type="entry name" value="Helicase_ATP-bd"/>
</dbReference>
<evidence type="ECO:0000313" key="13">
    <source>
        <dbReference type="Proteomes" id="UP000006038"/>
    </source>
</evidence>
<evidence type="ECO:0000256" key="2">
    <source>
        <dbReference type="ARBA" id="ARBA00022741"/>
    </source>
</evidence>
<feature type="region of interest" description="Disordered" evidence="8">
    <location>
        <begin position="50"/>
        <end position="98"/>
    </location>
</feature>
<feature type="domain" description="Helicase ATP-binding" evidence="10">
    <location>
        <begin position="195"/>
        <end position="371"/>
    </location>
</feature>
<feature type="compositionally biased region" description="Polar residues" evidence="8">
    <location>
        <begin position="862"/>
        <end position="871"/>
    </location>
</feature>
<dbReference type="OrthoDB" id="10261556at2759"/>
<evidence type="ECO:0000256" key="5">
    <source>
        <dbReference type="ARBA" id="ARBA00022840"/>
    </source>
</evidence>
<feature type="compositionally biased region" description="Acidic residues" evidence="8">
    <location>
        <begin position="436"/>
        <end position="446"/>
    </location>
</feature>
<keyword evidence="5 7" id="KW-0067">ATP-binding</keyword>
<evidence type="ECO:0000256" key="4">
    <source>
        <dbReference type="ARBA" id="ARBA00022806"/>
    </source>
</evidence>
<dbReference type="PANTHER" id="PTHR13710:SF69">
    <property type="entry name" value="ATP-DEPENDENT DNA HELICASE Q-LIKE SIM"/>
    <property type="match status" value="1"/>
</dbReference>
<evidence type="ECO:0000256" key="3">
    <source>
        <dbReference type="ARBA" id="ARBA00022801"/>
    </source>
</evidence>
<reference evidence="12" key="1">
    <citation type="journal article" date="2013" name="Nat. Commun.">
        <title>Whole-genome sequencing of Oryza brachyantha reveals mechanisms underlying Oryza genome evolution.</title>
        <authorList>
            <person name="Chen J."/>
            <person name="Huang Q."/>
            <person name="Gao D."/>
            <person name="Wang J."/>
            <person name="Lang Y."/>
            <person name="Liu T."/>
            <person name="Li B."/>
            <person name="Bai Z."/>
            <person name="Luis Goicoechea J."/>
            <person name="Liang C."/>
            <person name="Chen C."/>
            <person name="Zhang W."/>
            <person name="Sun S."/>
            <person name="Liao Y."/>
            <person name="Zhang X."/>
            <person name="Yang L."/>
            <person name="Song C."/>
            <person name="Wang M."/>
            <person name="Shi J."/>
            <person name="Liu G."/>
            <person name="Liu J."/>
            <person name="Zhou H."/>
            <person name="Zhou W."/>
            <person name="Yu Q."/>
            <person name="An N."/>
            <person name="Chen Y."/>
            <person name="Cai Q."/>
            <person name="Wang B."/>
            <person name="Liu B."/>
            <person name="Min J."/>
            <person name="Huang Y."/>
            <person name="Wu H."/>
            <person name="Li Z."/>
            <person name="Zhang Y."/>
            <person name="Yin Y."/>
            <person name="Song W."/>
            <person name="Jiang J."/>
            <person name="Jackson S.A."/>
            <person name="Wing R.A."/>
            <person name="Wang J."/>
            <person name="Chen M."/>
        </authorList>
    </citation>
    <scope>NUCLEOTIDE SEQUENCE [LARGE SCALE GENOMIC DNA]</scope>
    <source>
        <strain evidence="12">cv. IRGC 101232</strain>
    </source>
</reference>
<dbReference type="GO" id="GO:0005524">
    <property type="term" value="F:ATP binding"/>
    <property type="evidence" value="ECO:0007669"/>
    <property type="project" value="UniProtKB-KW"/>
</dbReference>
<dbReference type="GO" id="GO:0009378">
    <property type="term" value="F:four-way junction helicase activity"/>
    <property type="evidence" value="ECO:0007669"/>
    <property type="project" value="TreeGrafter"/>
</dbReference>
<feature type="region of interest" description="Disordered" evidence="8">
    <location>
        <begin position="847"/>
        <end position="872"/>
    </location>
</feature>
<evidence type="ECO:0000259" key="11">
    <source>
        <dbReference type="PROSITE" id="PS51194"/>
    </source>
</evidence>
<dbReference type="FunFam" id="3.40.50.300:FF:001391">
    <property type="entry name" value="ATP-dependent DNA helicase"/>
    <property type="match status" value="1"/>
</dbReference>
<dbReference type="InterPro" id="IPR001650">
    <property type="entry name" value="Helicase_C-like"/>
</dbReference>
<comment type="catalytic activity">
    <reaction evidence="6 7">
        <text>Couples ATP hydrolysis with the unwinding of duplex DNA by translocating in the 3'-5' direction.</text>
        <dbReference type="EC" id="5.6.2.4"/>
    </reaction>
</comment>
<dbReference type="GO" id="GO:0005737">
    <property type="term" value="C:cytoplasm"/>
    <property type="evidence" value="ECO:0007669"/>
    <property type="project" value="TreeGrafter"/>
</dbReference>
<keyword evidence="4 7" id="KW-0347">Helicase</keyword>
<evidence type="ECO:0000259" key="10">
    <source>
        <dbReference type="PROSITE" id="PS51192"/>
    </source>
</evidence>
<feature type="region of interest" description="Disordered" evidence="8">
    <location>
        <begin position="418"/>
        <end position="446"/>
    </location>
</feature>
<dbReference type="HOGENOM" id="CLU_008232_0_0_1"/>
<dbReference type="OMA" id="WWEGLAR"/>
<dbReference type="AlphaFoldDB" id="J3M414"/>
<dbReference type="InterPro" id="IPR011545">
    <property type="entry name" value="DEAD/DEAH_box_helicase_dom"/>
</dbReference>
<evidence type="ECO:0000313" key="12">
    <source>
        <dbReference type="EnsemblPlants" id="OB05G13380.1"/>
    </source>
</evidence>
<dbReference type="GO" id="GO:0005694">
    <property type="term" value="C:chromosome"/>
    <property type="evidence" value="ECO:0007669"/>
    <property type="project" value="TreeGrafter"/>
</dbReference>
<dbReference type="FunFam" id="3.40.50.300:FF:001456">
    <property type="entry name" value="ATP-dependent DNA helicase"/>
    <property type="match status" value="1"/>
</dbReference>
<dbReference type="CDD" id="cd17920">
    <property type="entry name" value="DEXHc_RecQ"/>
    <property type="match status" value="1"/>
</dbReference>
<dbReference type="Pfam" id="PF16124">
    <property type="entry name" value="RecQ_Zn_bind"/>
    <property type="match status" value="1"/>
</dbReference>